<evidence type="ECO:0000313" key="1">
    <source>
        <dbReference type="EMBL" id="KAF2881644.1"/>
    </source>
</evidence>
<feature type="non-terminal residue" evidence="1">
    <location>
        <position position="1"/>
    </location>
</feature>
<organism evidence="1 2">
    <name type="scientific">Ignelater luminosus</name>
    <name type="common">Cucubano</name>
    <name type="synonym">Pyrophorus luminosus</name>
    <dbReference type="NCBI Taxonomy" id="2038154"/>
    <lineage>
        <taxon>Eukaryota</taxon>
        <taxon>Metazoa</taxon>
        <taxon>Ecdysozoa</taxon>
        <taxon>Arthropoda</taxon>
        <taxon>Hexapoda</taxon>
        <taxon>Insecta</taxon>
        <taxon>Pterygota</taxon>
        <taxon>Neoptera</taxon>
        <taxon>Endopterygota</taxon>
        <taxon>Coleoptera</taxon>
        <taxon>Polyphaga</taxon>
        <taxon>Elateriformia</taxon>
        <taxon>Elateroidea</taxon>
        <taxon>Elateridae</taxon>
        <taxon>Agrypninae</taxon>
        <taxon>Pyrophorini</taxon>
        <taxon>Ignelater</taxon>
    </lineage>
</organism>
<gene>
    <name evidence="1" type="ORF">ILUMI_24501</name>
</gene>
<dbReference type="InterPro" id="IPR036691">
    <property type="entry name" value="Endo/exonu/phosph_ase_sf"/>
</dbReference>
<dbReference type="Proteomes" id="UP000801492">
    <property type="component" value="Unassembled WGS sequence"/>
</dbReference>
<evidence type="ECO:0000313" key="2">
    <source>
        <dbReference type="Proteomes" id="UP000801492"/>
    </source>
</evidence>
<protein>
    <recommendedName>
        <fullName evidence="3">Craniofacial development protein 2</fullName>
    </recommendedName>
</protein>
<accession>A0A8K0C8Z4</accession>
<reference evidence="1" key="1">
    <citation type="submission" date="2019-08" db="EMBL/GenBank/DDBJ databases">
        <title>The genome of the North American firefly Photinus pyralis.</title>
        <authorList>
            <consortium name="Photinus pyralis genome working group"/>
            <person name="Fallon T.R."/>
            <person name="Sander Lower S.E."/>
            <person name="Weng J.-K."/>
        </authorList>
    </citation>
    <scope>NUCLEOTIDE SEQUENCE</scope>
    <source>
        <strain evidence="1">TRF0915ILg1</strain>
        <tissue evidence="1">Whole body</tissue>
    </source>
</reference>
<sequence length="170" mass="19133">LLGTQVSSPGIRYLCQGEDTFEEVLTKTKGKETQKKENNIYFYSGIKKHRRVHAGVAIAVHEKWKNNIKKGEGLNERLIKMELNLKGHLLVIVAVYGPTHGSNINVKKEYIDNLISLLSDINPRKEVLLLGDFNARVGKEKGDSTVGEFGKETINRGVPDTFLENNEWSL</sequence>
<keyword evidence="2" id="KW-1185">Reference proteome</keyword>
<dbReference type="Gene3D" id="3.60.10.10">
    <property type="entry name" value="Endonuclease/exonuclease/phosphatase"/>
    <property type="match status" value="1"/>
</dbReference>
<dbReference type="AlphaFoldDB" id="A0A8K0C8Z4"/>
<dbReference type="SUPFAM" id="SSF56219">
    <property type="entry name" value="DNase I-like"/>
    <property type="match status" value="1"/>
</dbReference>
<name>A0A8K0C8Z4_IGNLU</name>
<dbReference type="EMBL" id="VTPC01090711">
    <property type="protein sequence ID" value="KAF2881644.1"/>
    <property type="molecule type" value="Genomic_DNA"/>
</dbReference>
<dbReference type="OrthoDB" id="410542at2759"/>
<evidence type="ECO:0008006" key="3">
    <source>
        <dbReference type="Google" id="ProtNLM"/>
    </source>
</evidence>
<comment type="caution">
    <text evidence="1">The sequence shown here is derived from an EMBL/GenBank/DDBJ whole genome shotgun (WGS) entry which is preliminary data.</text>
</comment>
<proteinExistence type="predicted"/>